<gene>
    <name evidence="7" type="ORF">K2U94_02270</name>
</gene>
<evidence type="ECO:0000313" key="7">
    <source>
        <dbReference type="EMBL" id="MCI4681608.1"/>
    </source>
</evidence>
<comment type="subcellular location">
    <subcellularLocation>
        <location evidence="1">Cell membrane</location>
        <topology evidence="1">Multi-pass membrane protein</topology>
    </subcellularLocation>
</comment>
<dbReference type="PANTHER" id="PTHR30250">
    <property type="entry name" value="PST FAMILY PREDICTED COLANIC ACID TRANSPORTER"/>
    <property type="match status" value="1"/>
</dbReference>
<feature type="transmembrane region" description="Helical" evidence="6">
    <location>
        <begin position="410"/>
        <end position="428"/>
    </location>
</feature>
<feature type="transmembrane region" description="Helical" evidence="6">
    <location>
        <begin position="32"/>
        <end position="51"/>
    </location>
</feature>
<dbReference type="InterPro" id="IPR050833">
    <property type="entry name" value="Poly_Biosynth_Transport"/>
</dbReference>
<feature type="transmembrane region" description="Helical" evidence="6">
    <location>
        <begin position="133"/>
        <end position="155"/>
    </location>
</feature>
<protein>
    <recommendedName>
        <fullName evidence="9">Membrane protein involved in the export of O-antigen and teichoic acid</fullName>
    </recommendedName>
</protein>
<evidence type="ECO:0000256" key="4">
    <source>
        <dbReference type="ARBA" id="ARBA00022989"/>
    </source>
</evidence>
<feature type="transmembrane region" description="Helical" evidence="6">
    <location>
        <begin position="375"/>
        <end position="398"/>
    </location>
</feature>
<dbReference type="RefSeq" id="WP_243065663.1">
    <property type="nucleotide sequence ID" value="NZ_JAIVFK010000007.1"/>
</dbReference>
<evidence type="ECO:0000256" key="6">
    <source>
        <dbReference type="SAM" id="Phobius"/>
    </source>
</evidence>
<proteinExistence type="predicted"/>
<keyword evidence="4 6" id="KW-1133">Transmembrane helix</keyword>
<feature type="transmembrane region" description="Helical" evidence="6">
    <location>
        <begin position="106"/>
        <end position="126"/>
    </location>
</feature>
<comment type="caution">
    <text evidence="7">The sequence shown here is derived from an EMBL/GenBank/DDBJ whole genome shotgun (WGS) entry which is preliminary data.</text>
</comment>
<evidence type="ECO:0008006" key="9">
    <source>
        <dbReference type="Google" id="ProtNLM"/>
    </source>
</evidence>
<feature type="transmembrane region" description="Helical" evidence="6">
    <location>
        <begin position="350"/>
        <end position="369"/>
    </location>
</feature>
<keyword evidence="5 6" id="KW-0472">Membrane</keyword>
<keyword evidence="3 6" id="KW-0812">Transmembrane</keyword>
<feature type="transmembrane region" description="Helical" evidence="6">
    <location>
        <begin position="200"/>
        <end position="224"/>
    </location>
</feature>
<feature type="transmembrane region" description="Helical" evidence="6">
    <location>
        <begin position="244"/>
        <end position="264"/>
    </location>
</feature>
<dbReference type="Proteomes" id="UP001139104">
    <property type="component" value="Unassembled WGS sequence"/>
</dbReference>
<feature type="transmembrane region" description="Helical" evidence="6">
    <location>
        <begin position="434"/>
        <end position="455"/>
    </location>
</feature>
<keyword evidence="8" id="KW-1185">Reference proteome</keyword>
<feature type="transmembrane region" description="Helical" evidence="6">
    <location>
        <begin position="285"/>
        <end position="308"/>
    </location>
</feature>
<accession>A0ABS9Z1V8</accession>
<evidence type="ECO:0000256" key="1">
    <source>
        <dbReference type="ARBA" id="ARBA00004651"/>
    </source>
</evidence>
<sequence length="483" mass="50900">MLIILTFILNAGLNFLLGLCVAAVLGPEAYGRFSIALMTATLTTTLVFDWLRLSATRYYNEQTRAAAPDLRAALDAGYVSGALILATLAATALLLGRDFGMGREMVIATVVVAIANGFFEFFAALLRARFHNLGYSSLVILKNVLAFAAMVGAAYFFHDPALVMAMAAASAVIATLALWRQTADPHSRLPQASRGQIAVYLRYGAPIVIGNFFYQTVVLANRGFAAAHLDFAAAGKLSLATDMTMRLMLVAGAALDILLFQIAVHRRATAGAEAGAAQVSRNSALILAALTLLCLGYIAGLPAFTALVAPKKFRDTFEPLSLILAPGVALFCIGQFCLNPIVQLENRTGLTLIAAAATAALDLGVIWFGPFQVSIISLAAIHAASLAAGFVLMIALTFPWRAYWPRASDVGVIALAGAAALAVMWPLRHINPPLVALVLVAFAGASVFGGVIYLLDLGGVVRGAAAKALARRRQRRVAQAQGL</sequence>
<keyword evidence="2" id="KW-1003">Cell membrane</keyword>
<feature type="transmembrane region" description="Helical" evidence="6">
    <location>
        <begin position="320"/>
        <end position="338"/>
    </location>
</feature>
<reference evidence="7" key="1">
    <citation type="journal article" date="2022" name="ISME J.">
        <title>Identification of active gaseous-alkane degraders at natural gas seeps.</title>
        <authorList>
            <person name="Farhan Ul Haque M."/>
            <person name="Hernandez M."/>
            <person name="Crombie A.T."/>
            <person name="Murrell J.C."/>
        </authorList>
    </citation>
    <scope>NUCLEOTIDE SEQUENCE</scope>
    <source>
        <strain evidence="7">PC2</strain>
    </source>
</reference>
<dbReference type="EMBL" id="JAIVFP010000001">
    <property type="protein sequence ID" value="MCI4681608.1"/>
    <property type="molecule type" value="Genomic_DNA"/>
</dbReference>
<feature type="transmembrane region" description="Helical" evidence="6">
    <location>
        <begin position="72"/>
        <end position="94"/>
    </location>
</feature>
<feature type="transmembrane region" description="Helical" evidence="6">
    <location>
        <begin position="161"/>
        <end position="179"/>
    </location>
</feature>
<organism evidence="7 8">
    <name type="scientific">Candidatus Rhodoblastus alkanivorans</name>
    <dbReference type="NCBI Taxonomy" id="2954117"/>
    <lineage>
        <taxon>Bacteria</taxon>
        <taxon>Pseudomonadati</taxon>
        <taxon>Pseudomonadota</taxon>
        <taxon>Alphaproteobacteria</taxon>
        <taxon>Hyphomicrobiales</taxon>
        <taxon>Rhodoblastaceae</taxon>
        <taxon>Rhodoblastus</taxon>
    </lineage>
</organism>
<dbReference type="PANTHER" id="PTHR30250:SF11">
    <property type="entry name" value="O-ANTIGEN TRANSPORTER-RELATED"/>
    <property type="match status" value="1"/>
</dbReference>
<name>A0ABS9Z1V8_9HYPH</name>
<evidence type="ECO:0000256" key="5">
    <source>
        <dbReference type="ARBA" id="ARBA00023136"/>
    </source>
</evidence>
<evidence type="ECO:0000256" key="2">
    <source>
        <dbReference type="ARBA" id="ARBA00022475"/>
    </source>
</evidence>
<evidence type="ECO:0000313" key="8">
    <source>
        <dbReference type="Proteomes" id="UP001139104"/>
    </source>
</evidence>
<evidence type="ECO:0000256" key="3">
    <source>
        <dbReference type="ARBA" id="ARBA00022692"/>
    </source>
</evidence>